<dbReference type="InterPro" id="IPR015421">
    <property type="entry name" value="PyrdxlP-dep_Trfase_major"/>
</dbReference>
<evidence type="ECO:0000313" key="3">
    <source>
        <dbReference type="Proteomes" id="UP000308444"/>
    </source>
</evidence>
<dbReference type="AlphaFoldDB" id="A0A9X9A083"/>
<sequence length="118" mass="13133">TEEIRNCIDLGLVASFEQTNSIVAETIQKVVDKKYLEQLLNYNDPTGLPHQKTAGLNWMKSFGINVDQDHIAIVSGSQNALAITLTALFKPGNRIATDVYTYSNFIELAKMLHIQLVP</sequence>
<evidence type="ECO:0000259" key="1">
    <source>
        <dbReference type="Pfam" id="PF00155"/>
    </source>
</evidence>
<dbReference type="PANTHER" id="PTHR46577">
    <property type="entry name" value="HTH-TYPE TRANSCRIPTIONAL REGULATORY PROTEIN GABR"/>
    <property type="match status" value="1"/>
</dbReference>
<reference evidence="2 3" key="1">
    <citation type="journal article" date="2019" name="Environ. Microbiol.">
        <title>An active ?-lactamase is a part of an orchestrated cell wall stress resistance network of Bacillus subtilis and related rhizosphere species.</title>
        <authorList>
            <person name="Bucher T."/>
            <person name="Keren-Paz A."/>
            <person name="Hausser J."/>
            <person name="Olender T."/>
            <person name="Cytryn E."/>
            <person name="Kolodkin-Gal I."/>
        </authorList>
    </citation>
    <scope>NUCLEOTIDE SEQUENCE [LARGE SCALE GENOMIC DNA]</scope>
    <source>
        <strain evidence="2 3">I32</strain>
    </source>
</reference>
<name>A0A9X9A083_BACCE</name>
<dbReference type="SUPFAM" id="SSF53383">
    <property type="entry name" value="PLP-dependent transferases"/>
    <property type="match status" value="1"/>
</dbReference>
<dbReference type="InterPro" id="IPR051446">
    <property type="entry name" value="HTH_trans_reg/aminotransferase"/>
</dbReference>
<dbReference type="EMBL" id="SZOH01004919">
    <property type="protein sequence ID" value="TKI82051.1"/>
    <property type="molecule type" value="Genomic_DNA"/>
</dbReference>
<feature type="domain" description="Aminotransferase class I/classII large" evidence="1">
    <location>
        <begin position="16"/>
        <end position="117"/>
    </location>
</feature>
<accession>A0A9X9A083</accession>
<gene>
    <name evidence="2" type="ORF">FC695_42340</name>
</gene>
<protein>
    <submittedName>
        <fullName evidence="2">Aminotransferase class I/II-fold pyridoxal phosphate-dependent enzyme</fullName>
    </submittedName>
</protein>
<dbReference type="Proteomes" id="UP000308444">
    <property type="component" value="Unassembled WGS sequence"/>
</dbReference>
<feature type="non-terminal residue" evidence="2">
    <location>
        <position position="118"/>
    </location>
</feature>
<dbReference type="InterPro" id="IPR015424">
    <property type="entry name" value="PyrdxlP-dep_Trfase"/>
</dbReference>
<keyword evidence="2" id="KW-0808">Transferase</keyword>
<dbReference type="PANTHER" id="PTHR46577:SF1">
    <property type="entry name" value="HTH-TYPE TRANSCRIPTIONAL REGULATORY PROTEIN GABR"/>
    <property type="match status" value="1"/>
</dbReference>
<dbReference type="GO" id="GO:0030170">
    <property type="term" value="F:pyridoxal phosphate binding"/>
    <property type="evidence" value="ECO:0007669"/>
    <property type="project" value="InterPro"/>
</dbReference>
<proteinExistence type="predicted"/>
<evidence type="ECO:0000313" key="2">
    <source>
        <dbReference type="EMBL" id="TKI82051.1"/>
    </source>
</evidence>
<organism evidence="2 3">
    <name type="scientific">Bacillus cereus</name>
    <dbReference type="NCBI Taxonomy" id="1396"/>
    <lineage>
        <taxon>Bacteria</taxon>
        <taxon>Bacillati</taxon>
        <taxon>Bacillota</taxon>
        <taxon>Bacilli</taxon>
        <taxon>Bacillales</taxon>
        <taxon>Bacillaceae</taxon>
        <taxon>Bacillus</taxon>
        <taxon>Bacillus cereus group</taxon>
    </lineage>
</organism>
<dbReference type="InterPro" id="IPR004839">
    <property type="entry name" value="Aminotransferase_I/II_large"/>
</dbReference>
<dbReference type="Pfam" id="PF00155">
    <property type="entry name" value="Aminotran_1_2"/>
    <property type="match status" value="1"/>
</dbReference>
<keyword evidence="2" id="KW-0032">Aminotransferase</keyword>
<dbReference type="GO" id="GO:0008483">
    <property type="term" value="F:transaminase activity"/>
    <property type="evidence" value="ECO:0007669"/>
    <property type="project" value="UniProtKB-KW"/>
</dbReference>
<dbReference type="Gene3D" id="3.40.640.10">
    <property type="entry name" value="Type I PLP-dependent aspartate aminotransferase-like (Major domain)"/>
    <property type="match status" value="1"/>
</dbReference>
<comment type="caution">
    <text evidence="2">The sequence shown here is derived from an EMBL/GenBank/DDBJ whole genome shotgun (WGS) entry which is preliminary data.</text>
</comment>
<feature type="non-terminal residue" evidence="2">
    <location>
        <position position="1"/>
    </location>
</feature>